<protein>
    <recommendedName>
        <fullName evidence="1">G domain-containing protein</fullName>
    </recommendedName>
</protein>
<dbReference type="Gene3D" id="3.40.50.300">
    <property type="entry name" value="P-loop containing nucleotide triphosphate hydrolases"/>
    <property type="match status" value="1"/>
</dbReference>
<dbReference type="EMBL" id="MKEK01000001">
    <property type="protein sequence ID" value="OEY70346.1"/>
    <property type="molecule type" value="Genomic_DNA"/>
</dbReference>
<dbReference type="AlphaFoldDB" id="A0A1E7Q872"/>
<accession>A0A1E7Q872</accession>
<feature type="domain" description="G" evidence="1">
    <location>
        <begin position="47"/>
        <end position="139"/>
    </location>
</feature>
<dbReference type="Pfam" id="PF01926">
    <property type="entry name" value="MMR_HSR1"/>
    <property type="match status" value="1"/>
</dbReference>
<dbReference type="RefSeq" id="WP_070049900.1">
    <property type="nucleotide sequence ID" value="NZ_CBCSDO010000008.1"/>
</dbReference>
<reference evidence="3" key="1">
    <citation type="submission" date="2016-09" db="EMBL/GenBank/DDBJ databases">
        <authorList>
            <person name="Wan X."/>
            <person name="Hou S."/>
        </authorList>
    </citation>
    <scope>NUCLEOTIDE SEQUENCE [LARGE SCALE GENOMIC DNA]</scope>
    <source>
        <strain evidence="3">KH87</strain>
    </source>
</reference>
<evidence type="ECO:0000313" key="2">
    <source>
        <dbReference type="EMBL" id="OEY70346.1"/>
    </source>
</evidence>
<dbReference type="InterPro" id="IPR006073">
    <property type="entry name" value="GTP-bd"/>
</dbReference>
<dbReference type="SUPFAM" id="SSF52540">
    <property type="entry name" value="P-loop containing nucleoside triphosphate hydrolases"/>
    <property type="match status" value="1"/>
</dbReference>
<name>A0A1E7Q872_9GAMM</name>
<evidence type="ECO:0000313" key="3">
    <source>
        <dbReference type="Proteomes" id="UP000242258"/>
    </source>
</evidence>
<dbReference type="OrthoDB" id="4865500at2"/>
<dbReference type="InterPro" id="IPR027417">
    <property type="entry name" value="P-loop_NTPase"/>
</dbReference>
<proteinExistence type="predicted"/>
<gene>
    <name evidence="2" type="ORF">BI198_12765</name>
</gene>
<dbReference type="GO" id="GO:0005525">
    <property type="term" value="F:GTP binding"/>
    <property type="evidence" value="ECO:0007669"/>
    <property type="project" value="InterPro"/>
</dbReference>
<organism evidence="2 3">
    <name type="scientific">Rheinheimera salexigens</name>
    <dbReference type="NCBI Taxonomy" id="1628148"/>
    <lineage>
        <taxon>Bacteria</taxon>
        <taxon>Pseudomonadati</taxon>
        <taxon>Pseudomonadota</taxon>
        <taxon>Gammaproteobacteria</taxon>
        <taxon>Chromatiales</taxon>
        <taxon>Chromatiaceae</taxon>
        <taxon>Rheinheimera</taxon>
    </lineage>
</organism>
<comment type="caution">
    <text evidence="2">The sequence shown here is derived from an EMBL/GenBank/DDBJ whole genome shotgun (WGS) entry which is preliminary data.</text>
</comment>
<dbReference type="Proteomes" id="UP000242258">
    <property type="component" value="Unassembled WGS sequence"/>
</dbReference>
<dbReference type="CDD" id="cd00882">
    <property type="entry name" value="Ras_like_GTPase"/>
    <property type="match status" value="1"/>
</dbReference>
<sequence length="221" mass="24961">MTTDNGSWTDFVPTITKPIVYTYKYRKVIQKYWKIMQVKLNSGRPSVIITGRAGVGKSVLAAHYHGEANTQDWNEPGTSTDVEIKPITIGEWTKIVAVIPGQNTKERARALDEALNKANKLDGVIHVVDWGFTSIRDSAVRKEMVESKGLDSIEKIRAHNLALELKDFELMLDKLAMSISNNRGPEWLVIAVNKVDLFENRLLTAEQYYNPSCTSEFTDKM</sequence>
<keyword evidence="3" id="KW-1185">Reference proteome</keyword>
<evidence type="ECO:0000259" key="1">
    <source>
        <dbReference type="Pfam" id="PF01926"/>
    </source>
</evidence>